<evidence type="ECO:0000313" key="8">
    <source>
        <dbReference type="EMBL" id="VFP78150.1"/>
    </source>
</evidence>
<evidence type="ECO:0000256" key="1">
    <source>
        <dbReference type="ARBA" id="ARBA00004651"/>
    </source>
</evidence>
<evidence type="ECO:0000256" key="5">
    <source>
        <dbReference type="ARBA" id="ARBA00022989"/>
    </source>
</evidence>
<keyword evidence="5 7" id="KW-1133">Transmembrane helix</keyword>
<dbReference type="Gene3D" id="3.40.50.12790">
    <property type="entry name" value="FHIPEP family, domain 4"/>
    <property type="match status" value="1"/>
</dbReference>
<dbReference type="EMBL" id="LR217695">
    <property type="protein sequence ID" value="VFP78150.1"/>
    <property type="molecule type" value="Genomic_DNA"/>
</dbReference>
<dbReference type="InterPro" id="IPR042196">
    <property type="entry name" value="FHIPEP_4"/>
</dbReference>
<dbReference type="InterPro" id="IPR042194">
    <property type="entry name" value="FHIPEP_1"/>
</dbReference>
<dbReference type="GO" id="GO:0005886">
    <property type="term" value="C:plasma membrane"/>
    <property type="evidence" value="ECO:0007669"/>
    <property type="project" value="UniProtKB-SubCell"/>
</dbReference>
<dbReference type="PANTHER" id="PTHR30161:SF1">
    <property type="entry name" value="FLAGELLAR BIOSYNTHESIS PROTEIN FLHA-RELATED"/>
    <property type="match status" value="1"/>
</dbReference>
<dbReference type="InterPro" id="IPR001712">
    <property type="entry name" value="T3SS_FHIPEP"/>
</dbReference>
<organism evidence="8 9">
    <name type="scientific">Buchnera aphidicola</name>
    <name type="common">Cinara cuneomaculata</name>
    <dbReference type="NCBI Taxonomy" id="1660040"/>
    <lineage>
        <taxon>Bacteria</taxon>
        <taxon>Pseudomonadati</taxon>
        <taxon>Pseudomonadota</taxon>
        <taxon>Gammaproteobacteria</taxon>
        <taxon>Enterobacterales</taxon>
        <taxon>Erwiniaceae</taxon>
        <taxon>Buchnera</taxon>
    </lineage>
</organism>
<dbReference type="PRINTS" id="PR00949">
    <property type="entry name" value="TYPE3IMAPROT"/>
</dbReference>
<comment type="similarity">
    <text evidence="2">Belongs to the FHIPEP (flagella/HR/invasion proteins export pore) family.</text>
</comment>
<dbReference type="Gene3D" id="3.40.30.60">
    <property type="entry name" value="FHIPEP family, domain 1"/>
    <property type="match status" value="1"/>
</dbReference>
<dbReference type="GO" id="GO:0044780">
    <property type="term" value="P:bacterial-type flagellum assembly"/>
    <property type="evidence" value="ECO:0007669"/>
    <property type="project" value="TreeGrafter"/>
</dbReference>
<dbReference type="PANTHER" id="PTHR30161">
    <property type="entry name" value="FLAGELLAR EXPORT PROTEIN, MEMBRANE FLHA SUBUNIT-RELATED"/>
    <property type="match status" value="1"/>
</dbReference>
<keyword evidence="6 7" id="KW-0472">Membrane</keyword>
<feature type="transmembrane region" description="Helical" evidence="7">
    <location>
        <begin position="241"/>
        <end position="268"/>
    </location>
</feature>
<dbReference type="PIRSF" id="PIRSF005419">
    <property type="entry name" value="FlhA"/>
    <property type="match status" value="1"/>
</dbReference>
<keyword evidence="8" id="KW-0966">Cell projection</keyword>
<name>A0A451CYD1_9GAMM</name>
<dbReference type="GO" id="GO:0009306">
    <property type="term" value="P:protein secretion"/>
    <property type="evidence" value="ECO:0007669"/>
    <property type="project" value="InterPro"/>
</dbReference>
<dbReference type="AlphaFoldDB" id="A0A451CYD1"/>
<dbReference type="RefSeq" id="WP_154027337.1">
    <property type="nucleotide sequence ID" value="NZ_LR217695.1"/>
</dbReference>
<feature type="transmembrane region" description="Helical" evidence="7">
    <location>
        <begin position="312"/>
        <end position="329"/>
    </location>
</feature>
<protein>
    <submittedName>
        <fullName evidence="8">Flagellar biosynthesis protein FlhA</fullName>
    </submittedName>
</protein>
<gene>
    <name evidence="8" type="primary">flhA</name>
    <name evidence="8" type="ORF">BUCICUMA2628_158</name>
</gene>
<dbReference type="Proteomes" id="UP000294404">
    <property type="component" value="Chromosome"/>
</dbReference>
<keyword evidence="4 7" id="KW-0812">Transmembrane</keyword>
<feature type="transmembrane region" description="Helical" evidence="7">
    <location>
        <begin position="209"/>
        <end position="229"/>
    </location>
</feature>
<dbReference type="OrthoDB" id="9759185at2"/>
<accession>A0A451CYD1</accession>
<dbReference type="InterPro" id="IPR042193">
    <property type="entry name" value="FHIPEP_3"/>
</dbReference>
<evidence type="ECO:0000313" key="9">
    <source>
        <dbReference type="Proteomes" id="UP000294404"/>
    </source>
</evidence>
<keyword evidence="8" id="KW-0969">Cilium</keyword>
<evidence type="ECO:0000256" key="6">
    <source>
        <dbReference type="ARBA" id="ARBA00023136"/>
    </source>
</evidence>
<dbReference type="InterPro" id="IPR025505">
    <property type="entry name" value="FHIPEP_CS"/>
</dbReference>
<dbReference type="Gene3D" id="1.10.8.540">
    <property type="entry name" value="FHIPEP family, domain 3"/>
    <property type="match status" value="1"/>
</dbReference>
<keyword evidence="8" id="KW-0282">Flagellum</keyword>
<feature type="transmembrane region" description="Helical" evidence="7">
    <location>
        <begin position="289"/>
        <end position="306"/>
    </location>
</feature>
<dbReference type="Pfam" id="PF00771">
    <property type="entry name" value="FHIPEP"/>
    <property type="match status" value="1"/>
</dbReference>
<feature type="transmembrane region" description="Helical" evidence="7">
    <location>
        <begin position="117"/>
        <end position="140"/>
    </location>
</feature>
<feature type="transmembrane region" description="Helical" evidence="7">
    <location>
        <begin position="77"/>
        <end position="97"/>
    </location>
</feature>
<feature type="transmembrane region" description="Helical" evidence="7">
    <location>
        <begin position="20"/>
        <end position="40"/>
    </location>
</feature>
<evidence type="ECO:0000256" key="4">
    <source>
        <dbReference type="ARBA" id="ARBA00022692"/>
    </source>
</evidence>
<evidence type="ECO:0000256" key="7">
    <source>
        <dbReference type="SAM" id="Phobius"/>
    </source>
</evidence>
<keyword evidence="3" id="KW-1003">Cell membrane</keyword>
<dbReference type="PROSITE" id="PS00994">
    <property type="entry name" value="FHIPEP"/>
    <property type="match status" value="1"/>
</dbReference>
<proteinExistence type="inferred from homology"/>
<evidence type="ECO:0000256" key="3">
    <source>
        <dbReference type="ARBA" id="ARBA00022475"/>
    </source>
</evidence>
<feature type="transmembrane region" description="Helical" evidence="7">
    <location>
        <begin position="46"/>
        <end position="65"/>
    </location>
</feature>
<comment type="subcellular location">
    <subcellularLocation>
        <location evidence="1">Cell membrane</location>
        <topology evidence="1">Multi-pass membrane protein</topology>
    </subcellularLocation>
</comment>
<reference evidence="8 9" key="1">
    <citation type="submission" date="2019-02" db="EMBL/GenBank/DDBJ databases">
        <authorList>
            <person name="Manzano-Marin A."/>
            <person name="Manzano-Marin A."/>
        </authorList>
    </citation>
    <scope>NUCLEOTIDE SEQUENCE [LARGE SCALE GENOMIC DNA]</scope>
    <source>
        <strain evidence="8 9">BuCicuneomaculata</strain>
    </source>
</reference>
<sequence length="696" mass="78576">MRKLSILLKFFNKINNMSLYSLFTPSLILMILSMLILPLPSFVLDLFFTFNIIVSIIILIVSMFVTDVLSFSSFPIVSLFSTLLRLSLNVASTRVILLNGHMGLYSAGHVIESFGVFLIGGNFFIGIIVFIILIIINFIVITKGSGRIAEVGARFILDAMPGKQMAIDADLNAGIISEKEAKKRRMNVYKEADFYGSMDGSSKFIRGDAIAGIIIIIVNIIGGLIVGMIQHNMSFLQAAQIYSILTIGDGLAAQIPSLVISIASGVLLTRIGSEKINVSEQIISQIFNNSQVIFLSGIVFSMIGLIPGMPNFIFLFFSISLLILSWYLYSKNNVKKSFSKIENIKENKILIFSWNDIQFEYLIALELSSIFFQSAYQDKHDYLLKKIYFLRKNIAKDFGFLISDIHLIHNCKLEDGQYKILIKGVEHGCGHIFLDKLLVINNNISTVTIPGIQVKEPVFDLPAFWIDSNNKEIIIKKKLLIVKPISVIITHINKIIRKNLYDLFGFQETQQLLDRISQIYPRLVECLIPNIISVTILQNILQNLLYEHISIKDIRTILETLIKYGNSMKNDVDKLTNIIRIALRNFITQKFFLNALNIHVIGLSPKIECILLKIINTKGSQLEPLFSEKLIKQAKLSIVIQKKNKSPLVLLVRPELRSLLVKLFITSVPELTVLSFLEISENRTIKIVHTIGRSLE</sequence>
<evidence type="ECO:0000256" key="2">
    <source>
        <dbReference type="ARBA" id="ARBA00008835"/>
    </source>
</evidence>